<evidence type="ECO:0000313" key="2">
    <source>
        <dbReference type="Proteomes" id="UP000501690"/>
    </source>
</evidence>
<name>A0A4D6KZB5_VIGUN</name>
<proteinExistence type="predicted"/>
<dbReference type="AlphaFoldDB" id="A0A4D6KZB5"/>
<protein>
    <submittedName>
        <fullName evidence="1">Uncharacterized protein</fullName>
    </submittedName>
</protein>
<dbReference type="Proteomes" id="UP000501690">
    <property type="component" value="Linkage Group LG2"/>
</dbReference>
<reference evidence="1 2" key="1">
    <citation type="submission" date="2019-04" db="EMBL/GenBank/DDBJ databases">
        <title>An improved genome assembly and genetic linkage map for asparagus bean, Vigna unguiculata ssp. sesquipedialis.</title>
        <authorList>
            <person name="Xia Q."/>
            <person name="Zhang R."/>
            <person name="Dong Y."/>
        </authorList>
    </citation>
    <scope>NUCLEOTIDE SEQUENCE [LARGE SCALE GENOMIC DNA]</scope>
    <source>
        <tissue evidence="1">Leaf</tissue>
    </source>
</reference>
<keyword evidence="2" id="KW-1185">Reference proteome</keyword>
<evidence type="ECO:0000313" key="1">
    <source>
        <dbReference type="EMBL" id="QCD82065.1"/>
    </source>
</evidence>
<accession>A0A4D6KZB5</accession>
<gene>
    <name evidence="1" type="ORF">DEO72_LG2g2398</name>
</gene>
<sequence length="348" mass="40144">MDAQIRWEMKRHEIDIRENFKEKKFDAVGTQQFYAEGAVEDVYAYEDDARDTNLAFGLSMRSAMVTENPYVAAGCVLSMLSRSWATLGPCIGETCAEKGIRFIRVKVPSQAERFIVNIDHSKKFTRSEILIYHGYFILLILKNVSSKDYDAVFTKHINDMKVVAGYPEEKEIRPVFKLKMAKTVNTILRSDRQLCKQIIECLLEEREREKDVGRIANYVLEIMAWSDLNAYKCIHEYLMLTSSPVFIHEAVQAEVRPLMEAFAMIARCKYPQFFVYYGSSEDVGKLKRFRFPLLSTIAKMVQEKTSSSTAFHFVIPLTGEQVKIATELADYHIKTVKTRPLEMPFKLS</sequence>
<dbReference type="EMBL" id="CP039346">
    <property type="protein sequence ID" value="QCD82065.1"/>
    <property type="molecule type" value="Genomic_DNA"/>
</dbReference>
<organism evidence="1 2">
    <name type="scientific">Vigna unguiculata</name>
    <name type="common">Cowpea</name>
    <dbReference type="NCBI Taxonomy" id="3917"/>
    <lineage>
        <taxon>Eukaryota</taxon>
        <taxon>Viridiplantae</taxon>
        <taxon>Streptophyta</taxon>
        <taxon>Embryophyta</taxon>
        <taxon>Tracheophyta</taxon>
        <taxon>Spermatophyta</taxon>
        <taxon>Magnoliopsida</taxon>
        <taxon>eudicotyledons</taxon>
        <taxon>Gunneridae</taxon>
        <taxon>Pentapetalae</taxon>
        <taxon>rosids</taxon>
        <taxon>fabids</taxon>
        <taxon>Fabales</taxon>
        <taxon>Fabaceae</taxon>
        <taxon>Papilionoideae</taxon>
        <taxon>50 kb inversion clade</taxon>
        <taxon>NPAAA clade</taxon>
        <taxon>indigoferoid/millettioid clade</taxon>
        <taxon>Phaseoleae</taxon>
        <taxon>Vigna</taxon>
    </lineage>
</organism>